<dbReference type="Proteomes" id="UP000248882">
    <property type="component" value="Unassembled WGS sequence"/>
</dbReference>
<sequence length="77" mass="8825">MKAVELRTRTEADGSIKLEHTGLSGGVLVRILILSEEEEGEEEKRYLKTISRNPAFDFLNEPEEDIYNTKDGNPFKR</sequence>
<keyword evidence="2" id="KW-1185">Reference proteome</keyword>
<dbReference type="AlphaFoldDB" id="A0A2W7QQW6"/>
<gene>
    <name evidence="1" type="ORF">LV85_03674</name>
</gene>
<name>A0A2W7QQW6_9BACT</name>
<organism evidence="1 2">
    <name type="scientific">Algoriphagus chordae</name>
    <dbReference type="NCBI Taxonomy" id="237019"/>
    <lineage>
        <taxon>Bacteria</taxon>
        <taxon>Pseudomonadati</taxon>
        <taxon>Bacteroidota</taxon>
        <taxon>Cytophagia</taxon>
        <taxon>Cytophagales</taxon>
        <taxon>Cyclobacteriaceae</taxon>
        <taxon>Algoriphagus</taxon>
    </lineage>
</organism>
<reference evidence="1 2" key="1">
    <citation type="submission" date="2018-06" db="EMBL/GenBank/DDBJ databases">
        <title>Genomic Encyclopedia of Archaeal and Bacterial Type Strains, Phase II (KMG-II): from individual species to whole genera.</title>
        <authorList>
            <person name="Goeker M."/>
        </authorList>
    </citation>
    <scope>NUCLEOTIDE SEQUENCE [LARGE SCALE GENOMIC DNA]</scope>
    <source>
        <strain evidence="1 2">DSM 19830</strain>
    </source>
</reference>
<dbReference type="EMBL" id="QKZT01000020">
    <property type="protein sequence ID" value="PZX48430.1"/>
    <property type="molecule type" value="Genomic_DNA"/>
</dbReference>
<comment type="caution">
    <text evidence="1">The sequence shown here is derived from an EMBL/GenBank/DDBJ whole genome shotgun (WGS) entry which is preliminary data.</text>
</comment>
<accession>A0A2W7QQW6</accession>
<proteinExistence type="predicted"/>
<dbReference type="RefSeq" id="WP_111322138.1">
    <property type="nucleotide sequence ID" value="NZ_QKZT01000020.1"/>
</dbReference>
<protein>
    <submittedName>
        <fullName evidence="1">Uncharacterized protein</fullName>
    </submittedName>
</protein>
<dbReference type="OrthoDB" id="894012at2"/>
<evidence type="ECO:0000313" key="2">
    <source>
        <dbReference type="Proteomes" id="UP000248882"/>
    </source>
</evidence>
<evidence type="ECO:0000313" key="1">
    <source>
        <dbReference type="EMBL" id="PZX48430.1"/>
    </source>
</evidence>